<reference evidence="1" key="1">
    <citation type="submission" date="2014-09" db="EMBL/GenBank/DDBJ databases">
        <authorList>
            <person name="Magalhaes I.L.F."/>
            <person name="Oliveira U."/>
            <person name="Santos F.R."/>
            <person name="Vidigal T.H.D.A."/>
            <person name="Brescovit A.D."/>
            <person name="Santos A.J."/>
        </authorList>
    </citation>
    <scope>NUCLEOTIDE SEQUENCE</scope>
    <source>
        <tissue evidence="1">Shoot tissue taken approximately 20 cm above the soil surface</tissue>
    </source>
</reference>
<evidence type="ECO:0000313" key="1">
    <source>
        <dbReference type="EMBL" id="JAD40374.1"/>
    </source>
</evidence>
<accession>A0A0A8ZLS4</accession>
<protein>
    <submittedName>
        <fullName evidence="1">Uncharacterized protein</fullName>
    </submittedName>
</protein>
<dbReference type="AlphaFoldDB" id="A0A0A8ZLS4"/>
<sequence length="36" mass="3951">MIGPHVSATNCVLLFHTEKKVELLHVKDCSDCSTPP</sequence>
<proteinExistence type="predicted"/>
<name>A0A0A8ZLS4_ARUDO</name>
<dbReference type="EMBL" id="GBRH01257521">
    <property type="protein sequence ID" value="JAD40374.1"/>
    <property type="molecule type" value="Transcribed_RNA"/>
</dbReference>
<organism evidence="1">
    <name type="scientific">Arundo donax</name>
    <name type="common">Giant reed</name>
    <name type="synonym">Donax arundinaceus</name>
    <dbReference type="NCBI Taxonomy" id="35708"/>
    <lineage>
        <taxon>Eukaryota</taxon>
        <taxon>Viridiplantae</taxon>
        <taxon>Streptophyta</taxon>
        <taxon>Embryophyta</taxon>
        <taxon>Tracheophyta</taxon>
        <taxon>Spermatophyta</taxon>
        <taxon>Magnoliopsida</taxon>
        <taxon>Liliopsida</taxon>
        <taxon>Poales</taxon>
        <taxon>Poaceae</taxon>
        <taxon>PACMAD clade</taxon>
        <taxon>Arundinoideae</taxon>
        <taxon>Arundineae</taxon>
        <taxon>Arundo</taxon>
    </lineage>
</organism>
<reference evidence="1" key="2">
    <citation type="journal article" date="2015" name="Data Brief">
        <title>Shoot transcriptome of the giant reed, Arundo donax.</title>
        <authorList>
            <person name="Barrero R.A."/>
            <person name="Guerrero F.D."/>
            <person name="Moolhuijzen P."/>
            <person name="Goolsby J.A."/>
            <person name="Tidwell J."/>
            <person name="Bellgard S.E."/>
            <person name="Bellgard M.I."/>
        </authorList>
    </citation>
    <scope>NUCLEOTIDE SEQUENCE</scope>
    <source>
        <tissue evidence="1">Shoot tissue taken approximately 20 cm above the soil surface</tissue>
    </source>
</reference>